<name>A0ABW6AXD3_9SPHI</name>
<accession>A0ABW6AXD3</accession>
<evidence type="ECO:0000313" key="3">
    <source>
        <dbReference type="EMBL" id="MFD2961890.1"/>
    </source>
</evidence>
<keyword evidence="2" id="KW-0732">Signal</keyword>
<evidence type="ECO:0000313" key="4">
    <source>
        <dbReference type="Proteomes" id="UP001597560"/>
    </source>
</evidence>
<reference evidence="4" key="1">
    <citation type="journal article" date="2019" name="Int. J. Syst. Evol. Microbiol.">
        <title>The Global Catalogue of Microorganisms (GCM) 10K type strain sequencing project: providing services to taxonomists for standard genome sequencing and annotation.</title>
        <authorList>
            <consortium name="The Broad Institute Genomics Platform"/>
            <consortium name="The Broad Institute Genome Sequencing Center for Infectious Disease"/>
            <person name="Wu L."/>
            <person name="Ma J."/>
        </authorList>
    </citation>
    <scope>NUCLEOTIDE SEQUENCE [LARGE SCALE GENOMIC DNA]</scope>
    <source>
        <strain evidence="4">KCTC 23098</strain>
    </source>
</reference>
<proteinExistence type="predicted"/>
<evidence type="ECO:0008006" key="5">
    <source>
        <dbReference type="Google" id="ProtNLM"/>
    </source>
</evidence>
<evidence type="ECO:0000256" key="2">
    <source>
        <dbReference type="SAM" id="SignalP"/>
    </source>
</evidence>
<dbReference type="RefSeq" id="WP_377610183.1">
    <property type="nucleotide sequence ID" value="NZ_JBHUPA010000004.1"/>
</dbReference>
<evidence type="ECO:0000256" key="1">
    <source>
        <dbReference type="SAM" id="MobiDB-lite"/>
    </source>
</evidence>
<feature type="chain" id="PRO_5047463352" description="Secreted protein" evidence="2">
    <location>
        <begin position="25"/>
        <end position="95"/>
    </location>
</feature>
<feature type="region of interest" description="Disordered" evidence="1">
    <location>
        <begin position="30"/>
        <end position="56"/>
    </location>
</feature>
<dbReference type="EMBL" id="JBHUPA010000004">
    <property type="protein sequence ID" value="MFD2961890.1"/>
    <property type="molecule type" value="Genomic_DNA"/>
</dbReference>
<organism evidence="3 4">
    <name type="scientific">Olivibacter jilunii</name>
    <dbReference type="NCBI Taxonomy" id="985016"/>
    <lineage>
        <taxon>Bacteria</taxon>
        <taxon>Pseudomonadati</taxon>
        <taxon>Bacteroidota</taxon>
        <taxon>Sphingobacteriia</taxon>
        <taxon>Sphingobacteriales</taxon>
        <taxon>Sphingobacteriaceae</taxon>
        <taxon>Olivibacter</taxon>
    </lineage>
</organism>
<dbReference type="Proteomes" id="UP001597560">
    <property type="component" value="Unassembled WGS sequence"/>
</dbReference>
<gene>
    <name evidence="3" type="ORF">ACFS6J_08845</name>
</gene>
<keyword evidence="4" id="KW-1185">Reference proteome</keyword>
<comment type="caution">
    <text evidence="3">The sequence shown here is derived from an EMBL/GenBank/DDBJ whole genome shotgun (WGS) entry which is preliminary data.</text>
</comment>
<protein>
    <recommendedName>
        <fullName evidence="5">Secreted protein</fullName>
    </recommendedName>
</protein>
<sequence length="95" mass="9915">MKKLSSKSNILLGAFLLGSSIAVATELANQPNAQETRYDWESTSIAPENPSSSLQNATTQEAIDHYGCENGANVCANGEKVSGPGPDATTLNFGL</sequence>
<feature type="signal peptide" evidence="2">
    <location>
        <begin position="1"/>
        <end position="24"/>
    </location>
</feature>